<feature type="compositionally biased region" description="Low complexity" evidence="1">
    <location>
        <begin position="84"/>
        <end position="111"/>
    </location>
</feature>
<dbReference type="SUPFAM" id="SSF53300">
    <property type="entry name" value="vWA-like"/>
    <property type="match status" value="1"/>
</dbReference>
<dbReference type="PANTHER" id="PTHR34706">
    <property type="entry name" value="SLR1338 PROTEIN"/>
    <property type="match status" value="1"/>
</dbReference>
<feature type="compositionally biased region" description="Pro residues" evidence="1">
    <location>
        <begin position="11"/>
        <end position="29"/>
    </location>
</feature>
<feature type="compositionally biased region" description="Low complexity" evidence="1">
    <location>
        <begin position="454"/>
        <end position="550"/>
    </location>
</feature>
<proteinExistence type="predicted"/>
<dbReference type="PANTHER" id="PTHR34706:SF2">
    <property type="entry name" value="RFEF"/>
    <property type="match status" value="1"/>
</dbReference>
<feature type="compositionally biased region" description="Low complexity" evidence="1">
    <location>
        <begin position="139"/>
        <end position="154"/>
    </location>
</feature>
<evidence type="ECO:0000313" key="3">
    <source>
        <dbReference type="EMBL" id="KAF2806547.1"/>
    </source>
</evidence>
<reference evidence="5" key="2">
    <citation type="submission" date="2020-04" db="EMBL/GenBank/DDBJ databases">
        <authorList>
            <consortium name="NCBI Genome Project"/>
        </authorList>
    </citation>
    <scope>NUCLEOTIDE SEQUENCE</scope>
    <source>
        <strain evidence="5">CBS 304.34</strain>
    </source>
</reference>
<dbReference type="Gene3D" id="3.40.50.410">
    <property type="entry name" value="von Willebrand factor, type A domain"/>
    <property type="match status" value="1"/>
</dbReference>
<feature type="region of interest" description="Disordered" evidence="1">
    <location>
        <begin position="435"/>
        <end position="557"/>
    </location>
</feature>
<feature type="domain" description="vWA found in TerF C terminus" evidence="2">
    <location>
        <begin position="220"/>
        <end position="350"/>
    </location>
</feature>
<name>A0A6A6YFA6_9PEZI</name>
<dbReference type="EMBL" id="MU003707">
    <property type="protein sequence ID" value="KAF2806547.1"/>
    <property type="molecule type" value="Genomic_DNA"/>
</dbReference>
<dbReference type="InterPro" id="IPR036465">
    <property type="entry name" value="vWFA_dom_sf"/>
</dbReference>
<gene>
    <name evidence="3 5" type="ORF">BDZ99DRAFT_423041</name>
</gene>
<sequence>MAGFHQSYQPYPNPPPQGQNPYPPSPQPPYGSGATPYPTMPPAHNQYASPPPYPPSSYNRPPPPPPSAAQPYAQQAGGYGQPGAYGQQPPAQYSQQYPPQQPAYGQGQQPGYFPPPGQYPPQQQHGGYPPQGQPPHGQPPQGQQYGAPPAQAGPQEVAAYRSTLQTTIRQKNLLSFYGADSSALEQIAQRASTKVGQMCQRWRIPKEVGNDIVSLGLFDIWLYVDDSGSMAFEEDGERIADLKLIIERVAYAATLFDDDGINIRFMNSNPPEQLCNNIRTEQQVQQLMSNVQFKGLTPMGTKLNEKVIQPILADANRNTLKKPVLVITVTDGQPAGEPQGAVFETIKQASAALARTPYGPGAINFQFAQVGNDEKAGKFLATLDADPTVGNLVDCTSNYENEQVEMARAVPPVDLTPELWLIKLLMGAIDPSYDRKDELTQTPPVPGYGGPQGQYGAPQGQYGQPPQGQYGQPPQGQYGQPPQGQYGAPPQGQYGAPPPGQYGQQPPQGQYGQPPQGQYGQPPPGQYGQQQRPPQQGGYPGQAPYPGQQPGYPPGRH</sequence>
<feature type="compositionally biased region" description="Low complexity" evidence="1">
    <location>
        <begin position="1"/>
        <end position="10"/>
    </location>
</feature>
<dbReference type="GeneID" id="54457904"/>
<accession>A0A6A6YFA6</accession>
<dbReference type="InterPro" id="IPR019303">
    <property type="entry name" value="vWA_TerF_C"/>
</dbReference>
<dbReference type="RefSeq" id="XP_033573511.1">
    <property type="nucleotide sequence ID" value="XM_033717011.1"/>
</dbReference>
<evidence type="ECO:0000313" key="5">
    <source>
        <dbReference type="RefSeq" id="XP_033573511.1"/>
    </source>
</evidence>
<dbReference type="AlphaFoldDB" id="A0A6A6YFA6"/>
<feature type="region of interest" description="Disordered" evidence="1">
    <location>
        <begin position="1"/>
        <end position="154"/>
    </location>
</feature>
<organism evidence="3">
    <name type="scientific">Mytilinidion resinicola</name>
    <dbReference type="NCBI Taxonomy" id="574789"/>
    <lineage>
        <taxon>Eukaryota</taxon>
        <taxon>Fungi</taxon>
        <taxon>Dikarya</taxon>
        <taxon>Ascomycota</taxon>
        <taxon>Pezizomycotina</taxon>
        <taxon>Dothideomycetes</taxon>
        <taxon>Pleosporomycetidae</taxon>
        <taxon>Mytilinidiales</taxon>
        <taxon>Mytilinidiaceae</taxon>
        <taxon>Mytilinidion</taxon>
    </lineage>
</organism>
<keyword evidence="4" id="KW-1185">Reference proteome</keyword>
<evidence type="ECO:0000259" key="2">
    <source>
        <dbReference type="Pfam" id="PF10138"/>
    </source>
</evidence>
<reference evidence="5" key="3">
    <citation type="submission" date="2025-04" db="UniProtKB">
        <authorList>
            <consortium name="RefSeq"/>
        </authorList>
    </citation>
    <scope>IDENTIFICATION</scope>
    <source>
        <strain evidence="5">CBS 304.34</strain>
    </source>
</reference>
<feature type="compositionally biased region" description="Pro residues" evidence="1">
    <location>
        <begin position="49"/>
        <end position="68"/>
    </location>
</feature>
<evidence type="ECO:0000313" key="4">
    <source>
        <dbReference type="Proteomes" id="UP000504636"/>
    </source>
</evidence>
<protein>
    <recommendedName>
        <fullName evidence="2">vWA found in TerF C terminus domain-containing protein</fullName>
    </recommendedName>
</protein>
<reference evidence="3 5" key="1">
    <citation type="journal article" date="2020" name="Stud. Mycol.">
        <title>101 Dothideomycetes genomes: a test case for predicting lifestyles and emergence of pathogens.</title>
        <authorList>
            <person name="Haridas S."/>
            <person name="Albert R."/>
            <person name="Binder M."/>
            <person name="Bloem J."/>
            <person name="Labutti K."/>
            <person name="Salamov A."/>
            <person name="Andreopoulos B."/>
            <person name="Baker S."/>
            <person name="Barry K."/>
            <person name="Bills G."/>
            <person name="Bluhm B."/>
            <person name="Cannon C."/>
            <person name="Castanera R."/>
            <person name="Culley D."/>
            <person name="Daum C."/>
            <person name="Ezra D."/>
            <person name="Gonzalez J."/>
            <person name="Henrissat B."/>
            <person name="Kuo A."/>
            <person name="Liang C."/>
            <person name="Lipzen A."/>
            <person name="Lutzoni F."/>
            <person name="Magnuson J."/>
            <person name="Mondo S."/>
            <person name="Nolan M."/>
            <person name="Ohm R."/>
            <person name="Pangilinan J."/>
            <person name="Park H.-J."/>
            <person name="Ramirez L."/>
            <person name="Alfaro M."/>
            <person name="Sun H."/>
            <person name="Tritt A."/>
            <person name="Yoshinaga Y."/>
            <person name="Zwiers L.-H."/>
            <person name="Turgeon B."/>
            <person name="Goodwin S."/>
            <person name="Spatafora J."/>
            <person name="Crous P."/>
            <person name="Grigoriev I."/>
        </authorList>
    </citation>
    <scope>NUCLEOTIDE SEQUENCE</scope>
    <source>
        <strain evidence="3 5">CBS 304.34</strain>
    </source>
</reference>
<dbReference type="Pfam" id="PF10138">
    <property type="entry name" value="vWA-TerF-like"/>
    <property type="match status" value="1"/>
</dbReference>
<dbReference type="OrthoDB" id="2142040at2759"/>
<evidence type="ECO:0000256" key="1">
    <source>
        <dbReference type="SAM" id="MobiDB-lite"/>
    </source>
</evidence>
<feature type="compositionally biased region" description="Low complexity" evidence="1">
    <location>
        <begin position="120"/>
        <end position="130"/>
    </location>
</feature>
<dbReference type="Proteomes" id="UP000504636">
    <property type="component" value="Unplaced"/>
</dbReference>